<organism evidence="2 3">
    <name type="scientific">Ditylenchus destructor</name>
    <dbReference type="NCBI Taxonomy" id="166010"/>
    <lineage>
        <taxon>Eukaryota</taxon>
        <taxon>Metazoa</taxon>
        <taxon>Ecdysozoa</taxon>
        <taxon>Nematoda</taxon>
        <taxon>Chromadorea</taxon>
        <taxon>Rhabditida</taxon>
        <taxon>Tylenchina</taxon>
        <taxon>Tylenchomorpha</taxon>
        <taxon>Sphaerularioidea</taxon>
        <taxon>Anguinidae</taxon>
        <taxon>Anguininae</taxon>
        <taxon>Ditylenchus</taxon>
    </lineage>
</organism>
<dbReference type="InterPro" id="IPR029213">
    <property type="entry name" value="Fusogen_EFF/AFF"/>
</dbReference>
<dbReference type="PANTHER" id="PTHR37415">
    <property type="entry name" value="EFF-1A"/>
    <property type="match status" value="1"/>
</dbReference>
<keyword evidence="1" id="KW-0472">Membrane</keyword>
<keyword evidence="1" id="KW-1133">Transmembrane helix</keyword>
<protein>
    <submittedName>
        <fullName evidence="2">Type I membrane glycoproteins cell-cell fusogen domain-containing protein</fullName>
    </submittedName>
</protein>
<keyword evidence="1" id="KW-0812">Transmembrane</keyword>
<dbReference type="InterPro" id="IPR043076">
    <property type="entry name" value="Fusogen_EFF/AFF_dom3"/>
</dbReference>
<name>A0AAD4N533_9BILA</name>
<comment type="caution">
    <text evidence="2">The sequence shown here is derived from an EMBL/GenBank/DDBJ whole genome shotgun (WGS) entry which is preliminary data.</text>
</comment>
<evidence type="ECO:0000313" key="2">
    <source>
        <dbReference type="EMBL" id="KAI1711618.1"/>
    </source>
</evidence>
<dbReference type="Gene3D" id="2.60.40.3980">
    <property type="entry name" value="Cell-cell fusogen EFF/AFF, domain 3"/>
    <property type="match status" value="1"/>
</dbReference>
<dbReference type="Pfam" id="PF14884">
    <property type="entry name" value="EFF-AFF"/>
    <property type="match status" value="1"/>
</dbReference>
<dbReference type="GO" id="GO:0000768">
    <property type="term" value="P:syncytium formation by plasma membrane fusion"/>
    <property type="evidence" value="ECO:0007669"/>
    <property type="project" value="TreeGrafter"/>
</dbReference>
<dbReference type="Proteomes" id="UP001201812">
    <property type="component" value="Unassembled WGS sequence"/>
</dbReference>
<dbReference type="Gene3D" id="2.60.98.60">
    <property type="entry name" value="Cell-cell fusogen EFF/AFF, domain 1"/>
    <property type="match status" value="2"/>
</dbReference>
<dbReference type="PANTHER" id="PTHR37415:SF1">
    <property type="entry name" value="CELL FUSION PROTEIN AFF-1"/>
    <property type="match status" value="1"/>
</dbReference>
<reference evidence="2" key="1">
    <citation type="submission" date="2022-01" db="EMBL/GenBank/DDBJ databases">
        <title>Genome Sequence Resource for Two Populations of Ditylenchus destructor, the Migratory Endoparasitic Phytonematode.</title>
        <authorList>
            <person name="Zhang H."/>
            <person name="Lin R."/>
            <person name="Xie B."/>
        </authorList>
    </citation>
    <scope>NUCLEOTIDE SEQUENCE</scope>
    <source>
        <strain evidence="2">BazhouSP</strain>
    </source>
</reference>
<evidence type="ECO:0000313" key="3">
    <source>
        <dbReference type="Proteomes" id="UP001201812"/>
    </source>
</evidence>
<dbReference type="AlphaFoldDB" id="A0AAD4N533"/>
<accession>A0AAD4N533</accession>
<dbReference type="GO" id="GO:0044291">
    <property type="term" value="C:cell-cell contact zone"/>
    <property type="evidence" value="ECO:0007669"/>
    <property type="project" value="TreeGrafter"/>
</dbReference>
<evidence type="ECO:0000256" key="1">
    <source>
        <dbReference type="SAM" id="Phobius"/>
    </source>
</evidence>
<gene>
    <name evidence="2" type="ORF">DdX_10080</name>
</gene>
<dbReference type="EMBL" id="JAKKPZ010000021">
    <property type="protein sequence ID" value="KAI1711618.1"/>
    <property type="molecule type" value="Genomic_DNA"/>
</dbReference>
<keyword evidence="3" id="KW-1185">Reference proteome</keyword>
<proteinExistence type="predicted"/>
<feature type="transmembrane region" description="Helical" evidence="1">
    <location>
        <begin position="569"/>
        <end position="597"/>
    </location>
</feature>
<sequence length="607" mass="68808">MLKCPPQPSPNIQILTKMGSGLFDRCSVQQKRATSASILLSFVLKYLNASISFESHRSSVELPHCTRTLLMEGKVEEADDNNGGSGEYSQQLNVSSHSQFFLSLKETTCMTLQSNNSLTIMHTIEYLRLEHHYAITGKYKFAIPVISQQCKCDCAYGDSICSIENYHYRNCTSGAVCYRTYRPFQSSAGCLSTPKSELCCQIQIDPYKDWGFQAIRLKQPDTILVLHYRIYERAHSGAARRNWKMTVDKIIKVQLNRGLAKFELNEVHRIQLMAGGSRPNRQVEPGIYFWQIGTDRQRLRGGVPVNDLTETDLNKLGWFRWEQGGWNVRKGLEKITQAQHVNVNDCKSQKYTSTFNAEQFVLRSDDDDIMSFDLGASILDDAWVAGIEIEDRYVKIEHAEGAALILAITTQSTPRIVHHVSQFTNFNGSIQVDSESNRYLNLTFMDARGTLIGQVFSSDSKTTMDTIFSVQTSDTVQPEFRAIVAVDSTIRSQKLVCVYPAGDYDGQMCHWLNYVETALQEYTVTNRWQSGHYDCVGCNERGFDAVWSSIDPRNWLDGLNSPTEFFTCILEIVLCIAAILLAIVTFTKCIIPLFRCLRSISRPPKKK</sequence>